<gene>
    <name evidence="3" type="ORF">PVAG01_05889</name>
</gene>
<organism evidence="3 4">
    <name type="scientific">Phlyctema vagabunda</name>
    <dbReference type="NCBI Taxonomy" id="108571"/>
    <lineage>
        <taxon>Eukaryota</taxon>
        <taxon>Fungi</taxon>
        <taxon>Dikarya</taxon>
        <taxon>Ascomycota</taxon>
        <taxon>Pezizomycotina</taxon>
        <taxon>Leotiomycetes</taxon>
        <taxon>Helotiales</taxon>
        <taxon>Dermateaceae</taxon>
        <taxon>Phlyctema</taxon>
    </lineage>
</organism>
<keyword evidence="4" id="KW-1185">Reference proteome</keyword>
<evidence type="ECO:0000313" key="4">
    <source>
        <dbReference type="Proteomes" id="UP001629113"/>
    </source>
</evidence>
<proteinExistence type="predicted"/>
<evidence type="ECO:0000313" key="3">
    <source>
        <dbReference type="EMBL" id="KAL3421733.1"/>
    </source>
</evidence>
<feature type="compositionally biased region" description="Polar residues" evidence="1">
    <location>
        <begin position="413"/>
        <end position="440"/>
    </location>
</feature>
<dbReference type="PANTHER" id="PTHR36424:SF1">
    <property type="entry name" value="LOW AFFINITY K(+) TRANSPORTER 1-RELATED"/>
    <property type="match status" value="1"/>
</dbReference>
<feature type="compositionally biased region" description="Low complexity" evidence="1">
    <location>
        <begin position="376"/>
        <end position="390"/>
    </location>
</feature>
<dbReference type="Pfam" id="PF16944">
    <property type="entry name" value="KCH"/>
    <property type="match status" value="1"/>
</dbReference>
<feature type="transmembrane region" description="Helical" evidence="2">
    <location>
        <begin position="228"/>
        <end position="253"/>
    </location>
</feature>
<keyword evidence="2" id="KW-0472">Membrane</keyword>
<name>A0ABR4PEM1_9HELO</name>
<feature type="compositionally biased region" description="Gly residues" evidence="1">
    <location>
        <begin position="603"/>
        <end position="614"/>
    </location>
</feature>
<dbReference type="InterPro" id="IPR031606">
    <property type="entry name" value="Kch1/2"/>
</dbReference>
<evidence type="ECO:0000256" key="1">
    <source>
        <dbReference type="SAM" id="MobiDB-lite"/>
    </source>
</evidence>
<sequence length="634" mass="68420">MGCSGRVKQADIRPEQKWDFISLNDFKSTSCFEPFAYGYLYISLLISIAVYAVDTFTAVNLLAFNKWSGEIEPSIPLDVSKWIFSACIIASWVNLGFEYVRAIRVMKRGAVAESYLDSLAVRLQCIRIGETGRGWRRFLVFAELTKSKKGAEYVALFTYFSFQAWIRVIFCSGPRQVINALTLWSVFEAKLDPSDTDDVGGALVQFFKNIGILASSNQQQAVILSGMVFTLVIWIFAVLSLFLALLFYLFFLWHYIPNADGGLGGYCERKINSRLQKIVSVKINKALAEEERRTKKAAAKASKTGEVPAIQGRQATLPTLFDAKSEDKLPNMPMLDRNDTMTTLPMYSSRPGTPSGQPALPAFELSQLDQQRPFPSRTTTGASTASYASNAPLMGNASEMGYGRSASPAPSLPQLNTNNMGPQRTMTSNSNNSQWSAGPQSQPPRMPSAMGREFTASPVSYNDGPNGISPASNGPPRNLLVDGYGRPLPRAVADLGGRSMTPVSEGRYSPAPGSQMGRSSPAPPFSPAYSNGSAPSLANGYNPGMRSASAAPQQPTSAPAPYRNMTDPSMRGPPQGGDYFGNAPPPPILRPGTASSQRSMNGPGFGGPGFGGPPRMGSPASFNGRPGQQGGYRQ</sequence>
<keyword evidence="2" id="KW-0812">Transmembrane</keyword>
<feature type="compositionally biased region" description="Low complexity" evidence="1">
    <location>
        <begin position="547"/>
        <end position="561"/>
    </location>
</feature>
<keyword evidence="2" id="KW-1133">Transmembrane helix</keyword>
<reference evidence="3 4" key="1">
    <citation type="submission" date="2024-06" db="EMBL/GenBank/DDBJ databases">
        <title>Complete genome of Phlyctema vagabunda strain 19-DSS-EL-015.</title>
        <authorList>
            <person name="Fiorenzani C."/>
        </authorList>
    </citation>
    <scope>NUCLEOTIDE SEQUENCE [LARGE SCALE GENOMIC DNA]</scope>
    <source>
        <strain evidence="3 4">19-DSS-EL-015</strain>
    </source>
</reference>
<feature type="region of interest" description="Disordered" evidence="1">
    <location>
        <begin position="371"/>
        <end position="390"/>
    </location>
</feature>
<dbReference type="EMBL" id="JBFCZG010000005">
    <property type="protein sequence ID" value="KAL3421733.1"/>
    <property type="molecule type" value="Genomic_DNA"/>
</dbReference>
<accession>A0ABR4PEM1</accession>
<dbReference type="PANTHER" id="PTHR36424">
    <property type="entry name" value="PHEROMONE-REGULATED MEMBRANE PROTEIN 6"/>
    <property type="match status" value="1"/>
</dbReference>
<protein>
    <submittedName>
        <fullName evidence="3">Vacuolar membrane protein</fullName>
    </submittedName>
</protein>
<comment type="caution">
    <text evidence="3">The sequence shown here is derived from an EMBL/GenBank/DDBJ whole genome shotgun (WGS) entry which is preliminary data.</text>
</comment>
<evidence type="ECO:0000256" key="2">
    <source>
        <dbReference type="SAM" id="Phobius"/>
    </source>
</evidence>
<feature type="region of interest" description="Disordered" evidence="1">
    <location>
        <begin position="398"/>
        <end position="634"/>
    </location>
</feature>
<feature type="transmembrane region" description="Helical" evidence="2">
    <location>
        <begin position="36"/>
        <end position="62"/>
    </location>
</feature>
<dbReference type="Proteomes" id="UP001629113">
    <property type="component" value="Unassembled WGS sequence"/>
</dbReference>
<feature type="transmembrane region" description="Helical" evidence="2">
    <location>
        <begin position="82"/>
        <end position="100"/>
    </location>
</feature>